<dbReference type="Gene3D" id="3.40.50.300">
    <property type="entry name" value="P-loop containing nucleotide triphosphate hydrolases"/>
    <property type="match status" value="2"/>
</dbReference>
<dbReference type="InterPro" id="IPR017871">
    <property type="entry name" value="ABC_transporter-like_CS"/>
</dbReference>
<keyword evidence="4 7" id="KW-0067">ATP-binding</keyword>
<dbReference type="CDD" id="cd03257">
    <property type="entry name" value="ABC_NikE_OppD_transporters"/>
    <property type="match status" value="2"/>
</dbReference>
<dbReference type="InterPro" id="IPR027417">
    <property type="entry name" value="P-loop_NTPase"/>
</dbReference>
<evidence type="ECO:0000259" key="6">
    <source>
        <dbReference type="PROSITE" id="PS50893"/>
    </source>
</evidence>
<evidence type="ECO:0000256" key="5">
    <source>
        <dbReference type="SAM" id="MobiDB-lite"/>
    </source>
</evidence>
<dbReference type="Pfam" id="PF08352">
    <property type="entry name" value="oligo_HPY"/>
    <property type="match status" value="2"/>
</dbReference>
<dbReference type="EMBL" id="CP129674">
    <property type="protein sequence ID" value="XDS44839.1"/>
    <property type="molecule type" value="Genomic_DNA"/>
</dbReference>
<proteinExistence type="inferred from homology"/>
<dbReference type="PANTHER" id="PTHR43776">
    <property type="entry name" value="TRANSPORT ATP-BINDING PROTEIN"/>
    <property type="match status" value="1"/>
</dbReference>
<feature type="region of interest" description="Disordered" evidence="5">
    <location>
        <begin position="304"/>
        <end position="325"/>
    </location>
</feature>
<evidence type="ECO:0000313" key="7">
    <source>
        <dbReference type="EMBL" id="XDS44839.1"/>
    </source>
</evidence>
<dbReference type="PROSITE" id="PS50893">
    <property type="entry name" value="ABC_TRANSPORTER_2"/>
    <property type="match status" value="2"/>
</dbReference>
<dbReference type="InterPro" id="IPR003593">
    <property type="entry name" value="AAA+_ATPase"/>
</dbReference>
<dbReference type="GO" id="GO:0015833">
    <property type="term" value="P:peptide transport"/>
    <property type="evidence" value="ECO:0007669"/>
    <property type="project" value="InterPro"/>
</dbReference>
<dbReference type="PROSITE" id="PS00211">
    <property type="entry name" value="ABC_TRANSPORTER_1"/>
    <property type="match status" value="2"/>
</dbReference>
<feature type="domain" description="ABC transporter" evidence="6">
    <location>
        <begin position="18"/>
        <end position="266"/>
    </location>
</feature>
<evidence type="ECO:0000256" key="1">
    <source>
        <dbReference type="ARBA" id="ARBA00005417"/>
    </source>
</evidence>
<comment type="similarity">
    <text evidence="1">Belongs to the ABC transporter superfamily.</text>
</comment>
<dbReference type="AlphaFoldDB" id="A0AB39U764"/>
<keyword evidence="3" id="KW-0547">Nucleotide-binding</keyword>
<dbReference type="SUPFAM" id="SSF52540">
    <property type="entry name" value="P-loop containing nucleoside triphosphate hydrolases"/>
    <property type="match status" value="2"/>
</dbReference>
<dbReference type="InterPro" id="IPR003439">
    <property type="entry name" value="ABC_transporter-like_ATP-bd"/>
</dbReference>
<organism evidence="7">
    <name type="scientific">Bifidobacterium aquikefiricola</name>
    <dbReference type="NCBI Taxonomy" id="3059038"/>
    <lineage>
        <taxon>Bacteria</taxon>
        <taxon>Bacillati</taxon>
        <taxon>Actinomycetota</taxon>
        <taxon>Actinomycetes</taxon>
        <taxon>Bifidobacteriales</taxon>
        <taxon>Bifidobacteriaceae</taxon>
        <taxon>Bifidobacterium</taxon>
    </lineage>
</organism>
<dbReference type="GO" id="GO:0016887">
    <property type="term" value="F:ATP hydrolysis activity"/>
    <property type="evidence" value="ECO:0007669"/>
    <property type="project" value="InterPro"/>
</dbReference>
<dbReference type="InterPro" id="IPR050319">
    <property type="entry name" value="ABC_transp_ATP-bind"/>
</dbReference>
<dbReference type="KEGG" id="baqk:QN215_01500"/>
<dbReference type="GO" id="GO:0005524">
    <property type="term" value="F:ATP binding"/>
    <property type="evidence" value="ECO:0007669"/>
    <property type="project" value="UniProtKB-KW"/>
</dbReference>
<reference evidence="7" key="1">
    <citation type="submission" date="2023-07" db="EMBL/GenBank/DDBJ databases">
        <title>Bifidobacterium aquikefiriaerophilum sp. nov. and Bifidobacterium eccum sp. nov., isolated from water kefir.</title>
        <authorList>
            <person name="Breselge S."/>
            <person name="Bellassi P."/>
            <person name="Barcenilla C."/>
            <person name="Alvarez-Ordonez A."/>
            <person name="Morelli L."/>
            <person name="Cotter P.D."/>
        </authorList>
    </citation>
    <scope>NUCLEOTIDE SEQUENCE</scope>
    <source>
        <strain evidence="7">WK041_4_12</strain>
    </source>
</reference>
<dbReference type="Pfam" id="PF00005">
    <property type="entry name" value="ABC_tran"/>
    <property type="match status" value="2"/>
</dbReference>
<keyword evidence="2" id="KW-0813">Transport</keyword>
<feature type="compositionally biased region" description="Polar residues" evidence="5">
    <location>
        <begin position="304"/>
        <end position="322"/>
    </location>
</feature>
<accession>A0AB39U764</accession>
<name>A0AB39U764_9BIFI</name>
<sequence length="642" mass="70483">MTYDNKRQSQQIDDSVCLNIKNLKVYAGDTEIIHGIDLTIHKGERFGLIGESGSGKSLTCLSIMGLLDSGLRAEGSIELLSEGVDILDLSEKERCALRGNAISMVFQEPMTALNPLMTVGKQISETLTIHGNPLKGKALHAAVTSMLSSVGIAEGSRVFTSYPFQLSGGQRQRVMLAMAMINRPDILLADEPTTALDVTVQQQVIQLMDEQVASAHSSLLFITHDLGVVAGLCDTVAIMRHGYIVEHGPLNEVFAHPQHPYTQALLAAAQLTKDPKTNRLLTLDDIQPEPAGEKEDSNRIMQGISESSTHPKPATLQSNAEQNAVEETRSMEAAHIRRILRKFSPPHECMKNEGQSIIFNRYQPSVHENPPEVVLQVTDLTRQYKSGMALSNKTVNALNGVSFDVHRGEKFGIVGESGCGKSTTLRILAGLDQATSGSVQIQGHEIEGMTTKANAWVHRIVQIVFQDPMSSLDPRMRVWESISEPIVNESRDVRRKRAATMLEAVGMERSALDRFPHQFSGGQRQRIAIARALVTHPDILIADEAVSALDVSVRAQVLNLLSDLADAYAFTLIFVSHDLHVVRNQCDVIAVMHQGHIVECGKSDDIYDHPIHQYTKELISAMPRIETTMDISPTTVPTGDEQ</sequence>
<dbReference type="PANTHER" id="PTHR43776:SF7">
    <property type="entry name" value="D,D-DIPEPTIDE TRANSPORT ATP-BINDING PROTEIN DDPF-RELATED"/>
    <property type="match status" value="1"/>
</dbReference>
<dbReference type="GO" id="GO:0055085">
    <property type="term" value="P:transmembrane transport"/>
    <property type="evidence" value="ECO:0007669"/>
    <property type="project" value="UniProtKB-ARBA"/>
</dbReference>
<feature type="domain" description="ABC transporter" evidence="6">
    <location>
        <begin position="375"/>
        <end position="619"/>
    </location>
</feature>
<dbReference type="NCBIfam" id="NF008453">
    <property type="entry name" value="PRK11308.1"/>
    <property type="match status" value="2"/>
</dbReference>
<evidence type="ECO:0000256" key="4">
    <source>
        <dbReference type="ARBA" id="ARBA00022840"/>
    </source>
</evidence>
<dbReference type="RefSeq" id="WP_369344385.1">
    <property type="nucleotide sequence ID" value="NZ_CP129674.1"/>
</dbReference>
<evidence type="ECO:0000256" key="3">
    <source>
        <dbReference type="ARBA" id="ARBA00022741"/>
    </source>
</evidence>
<evidence type="ECO:0000256" key="2">
    <source>
        <dbReference type="ARBA" id="ARBA00022448"/>
    </source>
</evidence>
<dbReference type="SMART" id="SM00382">
    <property type="entry name" value="AAA"/>
    <property type="match status" value="2"/>
</dbReference>
<protein>
    <submittedName>
        <fullName evidence="7">ABC transporter ATP-binding protein</fullName>
    </submittedName>
</protein>
<gene>
    <name evidence="7" type="ORF">QN215_01500</name>
</gene>
<dbReference type="InterPro" id="IPR013563">
    <property type="entry name" value="Oligopep_ABC_C"/>
</dbReference>